<protein>
    <submittedName>
        <fullName evidence="2">Putative hemin transport protein</fullName>
    </submittedName>
</protein>
<feature type="domain" description="Haemin-degrading HemS/ChuX" evidence="1">
    <location>
        <begin position="222"/>
        <end position="353"/>
    </location>
</feature>
<dbReference type="InterPro" id="IPR007845">
    <property type="entry name" value="HemS/ChuX_dom"/>
</dbReference>
<gene>
    <name evidence="2" type="ORF">FHS48_000033</name>
</gene>
<feature type="domain" description="Haemin-degrading HemS/ChuX" evidence="1">
    <location>
        <begin position="43"/>
        <end position="169"/>
    </location>
</feature>
<organism evidence="2 3">
    <name type="scientific">Novispirillum itersonii</name>
    <name type="common">Aquaspirillum itersonii</name>
    <dbReference type="NCBI Taxonomy" id="189"/>
    <lineage>
        <taxon>Bacteria</taxon>
        <taxon>Pseudomonadati</taxon>
        <taxon>Pseudomonadota</taxon>
        <taxon>Alphaproteobacteria</taxon>
        <taxon>Rhodospirillales</taxon>
        <taxon>Novispirillaceae</taxon>
        <taxon>Novispirillum</taxon>
    </lineage>
</organism>
<dbReference type="Proteomes" id="UP000544872">
    <property type="component" value="Unassembled WGS sequence"/>
</dbReference>
<dbReference type="AlphaFoldDB" id="A0A7X0DLY2"/>
<sequence length="363" mass="39205">MTASAFIAAPDAALTATLTGLWTAAAAGTGNGRLRDVAAQHHVSEAHIVACGCADGSVRRLTTEWKTLLEGLPACGDVMVLTRNEWAVHEKVGTFGNMTISPAMGLVLNRTIDLRMFLGKWAVAFAVTTQTKTGPRHSIQVFDAHGDSILKIFARDTTDLAAFQALTAAHVADDQTPGFIADLVPDRAADPADDAVDVDTLLSAWRGMTDVHQFHGIVKKAGVGRHQALRLAPEFAEEVQLDALRQVVQGAVDAEVPIMVFVGNRGNVQIHTGAVKTVRIIDNWFNIMDPGFTLHLREDGIASAWVVRKPHADGHVTSLELYDANGDNFCILFGERREGEQERDDWRALLAALPRRAVAQAAE</sequence>
<dbReference type="EMBL" id="JACIIX010000001">
    <property type="protein sequence ID" value="MBB6208652.1"/>
    <property type="molecule type" value="Genomic_DNA"/>
</dbReference>
<accession>A0A7X0DLY2</accession>
<evidence type="ECO:0000313" key="3">
    <source>
        <dbReference type="Proteomes" id="UP000544872"/>
    </source>
</evidence>
<evidence type="ECO:0000313" key="2">
    <source>
        <dbReference type="EMBL" id="MBB6208652.1"/>
    </source>
</evidence>
<dbReference type="Pfam" id="PF05171">
    <property type="entry name" value="HemS"/>
    <property type="match status" value="2"/>
</dbReference>
<dbReference type="GO" id="GO:0006826">
    <property type="term" value="P:iron ion transport"/>
    <property type="evidence" value="ECO:0007669"/>
    <property type="project" value="InterPro"/>
</dbReference>
<dbReference type="RefSeq" id="WP_184259788.1">
    <property type="nucleotide sequence ID" value="NZ_JACIIX010000001.1"/>
</dbReference>
<evidence type="ECO:0000259" key="1">
    <source>
        <dbReference type="Pfam" id="PF05171"/>
    </source>
</evidence>
<dbReference type="InterPro" id="IPR053733">
    <property type="entry name" value="Heme_Transport_Util_sf"/>
</dbReference>
<dbReference type="CDD" id="cd16830">
    <property type="entry name" value="HemS-like_N"/>
    <property type="match status" value="1"/>
</dbReference>
<keyword evidence="3" id="KW-1185">Reference proteome</keyword>
<proteinExistence type="predicted"/>
<dbReference type="CDD" id="cd16831">
    <property type="entry name" value="HemS-like_C"/>
    <property type="match status" value="1"/>
</dbReference>
<reference evidence="2 3" key="1">
    <citation type="submission" date="2020-08" db="EMBL/GenBank/DDBJ databases">
        <title>Genomic Encyclopedia of Type Strains, Phase IV (KMG-IV): sequencing the most valuable type-strain genomes for metagenomic binning, comparative biology and taxonomic classification.</title>
        <authorList>
            <person name="Goeker M."/>
        </authorList>
    </citation>
    <scope>NUCLEOTIDE SEQUENCE [LARGE SCALE GENOMIC DNA]</scope>
    <source>
        <strain evidence="2 3">DSM 11590</strain>
    </source>
</reference>
<dbReference type="SUPFAM" id="SSF144064">
    <property type="entry name" value="Heme iron utilization protein-like"/>
    <property type="match status" value="1"/>
</dbReference>
<dbReference type="Gene3D" id="3.40.1570.10">
    <property type="entry name" value="HemS/ChuS/ChuX like domains"/>
    <property type="match status" value="2"/>
</dbReference>
<name>A0A7X0DLY2_NOVIT</name>
<comment type="caution">
    <text evidence="2">The sequence shown here is derived from an EMBL/GenBank/DDBJ whole genome shotgun (WGS) entry which is preliminary data.</text>
</comment>